<name>A0A2K9H8T5_9BACT</name>
<organism evidence="1 2">
    <name type="scientific">Prevotella jejuni</name>
    <dbReference type="NCBI Taxonomy" id="1177574"/>
    <lineage>
        <taxon>Bacteria</taxon>
        <taxon>Pseudomonadati</taxon>
        <taxon>Bacteroidota</taxon>
        <taxon>Bacteroidia</taxon>
        <taxon>Bacteroidales</taxon>
        <taxon>Prevotellaceae</taxon>
        <taxon>Prevotella</taxon>
    </lineage>
</organism>
<dbReference type="Proteomes" id="UP000198427">
    <property type="component" value="Unassembled WGS sequence"/>
</dbReference>
<evidence type="ECO:0000313" key="2">
    <source>
        <dbReference type="Proteomes" id="UP000198427"/>
    </source>
</evidence>
<accession>A0A2K9H8T5</accession>
<reference evidence="1 2" key="1">
    <citation type="submission" date="2017-06" db="EMBL/GenBank/DDBJ databases">
        <authorList>
            <person name="Varghese N."/>
            <person name="Submissions S."/>
        </authorList>
    </citation>
    <scope>NUCLEOTIDE SEQUENCE [LARGE SCALE GENOMIC DNA]</scope>
    <source>
        <strain evidence="1 2">DSM 26989</strain>
    </source>
</reference>
<protein>
    <submittedName>
        <fullName evidence="1">Uncharacterized protein</fullName>
    </submittedName>
</protein>
<gene>
    <name evidence="1" type="ORF">SAMN06265364_1516</name>
</gene>
<proteinExistence type="predicted"/>
<sequence>MDIIVPVIIIGIVSLQIFFFLKNLQRMKEFKDIFKEADSWNILYDEESHFVSSIAGKGNETFQAIKFSINKYLRSHTGSVVDFNLLKDAVDRHCDSVEEDINTQTPVPLYCGLAGTMIGVIIGLSSLLYTNSITSLLGGNKAKNNTEIVQQTKDSETEADEHISQAADGVNDLLTGVAWAMLASILGIGLTTANSLFFKKYKLEEESGKNDFYAWMQSQLLPELPSDTSDILQKLVSNLNRFNNVFSKNTKELGSTLSEVNRSYEIQADIIGYLQEMDIERVSAANILVLKELQGCTNELKEFQTYLKSVQGYTTSIQKFTELFNSESERLHVLEDIKTVFQGNKDLIAKDLTSSQDLLKESMIQMRRATEDTVEELRKALTNEMDNFDKLNKQLESKFTEQLEKMPKLYESLNSISKIPSKLEDLAQQLIKGNERTASALEYKMDSFLSEISQHTNTETSYHPSKRMPLWQKMAIGTTLFIVCFSGLFTSFMVYKTYELQNVGMQMKNSAPAPSESTLDTLLDSLNADSTAAVRTLQ</sequence>
<evidence type="ECO:0000313" key="1">
    <source>
        <dbReference type="EMBL" id="SNS14921.1"/>
    </source>
</evidence>
<dbReference type="EMBL" id="FZNZ01000051">
    <property type="protein sequence ID" value="SNS14921.1"/>
    <property type="molecule type" value="Genomic_DNA"/>
</dbReference>
<dbReference type="AlphaFoldDB" id="A0A2K9H8T5"/>
<comment type="caution">
    <text evidence="1">The sequence shown here is derived from an EMBL/GenBank/DDBJ whole genome shotgun (WGS) entry which is preliminary data.</text>
</comment>
<keyword evidence="2" id="KW-1185">Reference proteome</keyword>
<dbReference type="KEGG" id="pje:CRM71_06745"/>